<evidence type="ECO:0000256" key="4">
    <source>
        <dbReference type="ARBA" id="ARBA00022989"/>
    </source>
</evidence>
<evidence type="ECO:0000256" key="2">
    <source>
        <dbReference type="ARBA" id="ARBA00022448"/>
    </source>
</evidence>
<dbReference type="InterPro" id="IPR036259">
    <property type="entry name" value="MFS_trans_sf"/>
</dbReference>
<feature type="transmembrane region" description="Helical" evidence="6">
    <location>
        <begin position="131"/>
        <end position="154"/>
    </location>
</feature>
<name>A0A934HXD7_9CLOT</name>
<dbReference type="PANTHER" id="PTHR43129">
    <property type="entry name" value="FOSMIDOMYCIN RESISTANCE PROTEIN"/>
    <property type="match status" value="1"/>
</dbReference>
<dbReference type="InterPro" id="IPR020846">
    <property type="entry name" value="MFS_dom"/>
</dbReference>
<feature type="transmembrane region" description="Helical" evidence="6">
    <location>
        <begin position="274"/>
        <end position="293"/>
    </location>
</feature>
<sequence>MKRGHIGLLCAGHLVTDINQGALPAMLPFLISGRHLSYAAAASLIFAANFSSSIVQPLFGYFADKISTPWIMPLGMLLAGLGLAAAGYASNYWLIFTAVAISGIGIAAFHPRGAQLANNVSGEKKATGVSIFTAGGNVGFALGPILTTPLLLIFGLKGSIFLIVPVLIISIIFMIQIPSLLQKEKEESSKITKRTVTSEEVKDEWNCFLKLLGPITCRSITFFGLNTFLPLYFIHVLNQSKTTGSTALTILLVMGAIGTLIAGRLADHYGQRNVVRVGFGILIPLLIIFVNVHTVLTSMILLIPIGLTLFAPFSPMVVLGQKYLPNHMGLASGVTLGLAVSIGGVAAPFLGWISDNYGIRQALTCLTILPVIATIIAFILPKPKIDLLKVKQVQAEA</sequence>
<evidence type="ECO:0000313" key="8">
    <source>
        <dbReference type="EMBL" id="MBI6872125.1"/>
    </source>
</evidence>
<dbReference type="Gene3D" id="1.20.1250.20">
    <property type="entry name" value="MFS general substrate transporter like domains"/>
    <property type="match status" value="2"/>
</dbReference>
<protein>
    <submittedName>
        <fullName evidence="8">MFS transporter</fullName>
    </submittedName>
</protein>
<feature type="transmembrane region" description="Helical" evidence="6">
    <location>
        <begin position="243"/>
        <end position="262"/>
    </location>
</feature>
<evidence type="ECO:0000256" key="5">
    <source>
        <dbReference type="ARBA" id="ARBA00023136"/>
    </source>
</evidence>
<comment type="caution">
    <text evidence="8">The sequence shown here is derived from an EMBL/GenBank/DDBJ whole genome shotgun (WGS) entry which is preliminary data.</text>
</comment>
<keyword evidence="2" id="KW-0813">Transport</keyword>
<organism evidence="8 9">
    <name type="scientific">Clostridium aciditolerans</name>
    <dbReference type="NCBI Taxonomy" id="339861"/>
    <lineage>
        <taxon>Bacteria</taxon>
        <taxon>Bacillati</taxon>
        <taxon>Bacillota</taxon>
        <taxon>Clostridia</taxon>
        <taxon>Eubacteriales</taxon>
        <taxon>Clostridiaceae</taxon>
        <taxon>Clostridium</taxon>
    </lineage>
</organism>
<accession>A0A934HXD7</accession>
<dbReference type="CDD" id="cd17478">
    <property type="entry name" value="MFS_FsR"/>
    <property type="match status" value="1"/>
</dbReference>
<feature type="transmembrane region" description="Helical" evidence="6">
    <location>
        <begin position="359"/>
        <end position="380"/>
    </location>
</feature>
<keyword evidence="5 6" id="KW-0472">Membrane</keyword>
<feature type="transmembrane region" description="Helical" evidence="6">
    <location>
        <begin position="70"/>
        <end position="86"/>
    </location>
</feature>
<feature type="transmembrane region" description="Helical" evidence="6">
    <location>
        <begin position="40"/>
        <end position="63"/>
    </location>
</feature>
<comment type="subcellular location">
    <subcellularLocation>
        <location evidence="1">Cell membrane</location>
        <topology evidence="1">Multi-pass membrane protein</topology>
    </subcellularLocation>
</comment>
<gene>
    <name evidence="8" type="ORF">I6U51_05305</name>
</gene>
<dbReference type="PROSITE" id="PS50850">
    <property type="entry name" value="MFS"/>
    <property type="match status" value="1"/>
</dbReference>
<reference evidence="8" key="1">
    <citation type="submission" date="2020-12" db="EMBL/GenBank/DDBJ databases">
        <title>Clostridium thailandense sp. nov., a novel acetogenic bacterium isolated from peat land soil in Thailand.</title>
        <authorList>
            <person name="Chaikitkaew S."/>
            <person name="Birkeland N.K."/>
        </authorList>
    </citation>
    <scope>NUCLEOTIDE SEQUENCE</scope>
    <source>
        <strain evidence="8">DSM 17425</strain>
    </source>
</reference>
<evidence type="ECO:0000256" key="1">
    <source>
        <dbReference type="ARBA" id="ARBA00004651"/>
    </source>
</evidence>
<feature type="transmembrane region" description="Helical" evidence="6">
    <location>
        <begin position="92"/>
        <end position="110"/>
    </location>
</feature>
<feature type="transmembrane region" description="Helical" evidence="6">
    <location>
        <begin position="299"/>
        <end position="318"/>
    </location>
</feature>
<dbReference type="Proteomes" id="UP000622687">
    <property type="component" value="Unassembled WGS sequence"/>
</dbReference>
<dbReference type="GO" id="GO:0005886">
    <property type="term" value="C:plasma membrane"/>
    <property type="evidence" value="ECO:0007669"/>
    <property type="project" value="UniProtKB-SubCell"/>
</dbReference>
<evidence type="ECO:0000259" key="7">
    <source>
        <dbReference type="PROSITE" id="PS50850"/>
    </source>
</evidence>
<dbReference type="Pfam" id="PF07690">
    <property type="entry name" value="MFS_1"/>
    <property type="match status" value="1"/>
</dbReference>
<dbReference type="GO" id="GO:0022857">
    <property type="term" value="F:transmembrane transporter activity"/>
    <property type="evidence" value="ECO:0007669"/>
    <property type="project" value="InterPro"/>
</dbReference>
<dbReference type="EMBL" id="JAEEGB010000005">
    <property type="protein sequence ID" value="MBI6872125.1"/>
    <property type="molecule type" value="Genomic_DNA"/>
</dbReference>
<dbReference type="RefSeq" id="WP_211141597.1">
    <property type="nucleotide sequence ID" value="NZ_JAEEGB010000005.1"/>
</dbReference>
<feature type="domain" description="Major facilitator superfamily (MFS) profile" evidence="7">
    <location>
        <begin position="5"/>
        <end position="385"/>
    </location>
</feature>
<dbReference type="PANTHER" id="PTHR43129:SF1">
    <property type="entry name" value="FOSMIDOMYCIN RESISTANCE PROTEIN"/>
    <property type="match status" value="1"/>
</dbReference>
<evidence type="ECO:0000313" key="9">
    <source>
        <dbReference type="Proteomes" id="UP000622687"/>
    </source>
</evidence>
<dbReference type="SUPFAM" id="SSF103473">
    <property type="entry name" value="MFS general substrate transporter"/>
    <property type="match status" value="1"/>
</dbReference>
<evidence type="ECO:0000256" key="3">
    <source>
        <dbReference type="ARBA" id="ARBA00022692"/>
    </source>
</evidence>
<keyword evidence="9" id="KW-1185">Reference proteome</keyword>
<proteinExistence type="predicted"/>
<dbReference type="AlphaFoldDB" id="A0A934HXD7"/>
<feature type="transmembrane region" description="Helical" evidence="6">
    <location>
        <begin position="220"/>
        <end position="237"/>
    </location>
</feature>
<keyword evidence="3 6" id="KW-0812">Transmembrane</keyword>
<feature type="transmembrane region" description="Helical" evidence="6">
    <location>
        <begin position="160"/>
        <end position="181"/>
    </location>
</feature>
<feature type="transmembrane region" description="Helical" evidence="6">
    <location>
        <begin position="330"/>
        <end position="353"/>
    </location>
</feature>
<dbReference type="InterPro" id="IPR011701">
    <property type="entry name" value="MFS"/>
</dbReference>
<keyword evidence="4 6" id="KW-1133">Transmembrane helix</keyword>
<evidence type="ECO:0000256" key="6">
    <source>
        <dbReference type="SAM" id="Phobius"/>
    </source>
</evidence>